<dbReference type="EMBL" id="AYZO01000002">
    <property type="protein sequence ID" value="KRN14564.1"/>
    <property type="molecule type" value="Genomic_DNA"/>
</dbReference>
<keyword evidence="5" id="KW-1185">Reference proteome</keyword>
<dbReference type="Proteomes" id="UP000009326">
    <property type="component" value="Unassembled WGS sequence"/>
</dbReference>
<evidence type="ECO:0000313" key="2">
    <source>
        <dbReference type="EMBL" id="CCI87839.1"/>
    </source>
</evidence>
<dbReference type="PATRIC" id="fig|1423751.3.peg.670"/>
<dbReference type="STRING" id="1423751.FC38_GL000647"/>
<evidence type="ECO:0000313" key="4">
    <source>
        <dbReference type="Proteomes" id="UP000009326"/>
    </source>
</evidence>
<feature type="transmembrane region" description="Helical" evidence="1">
    <location>
        <begin position="261"/>
        <end position="279"/>
    </location>
</feature>
<keyword evidence="1" id="KW-0812">Transmembrane</keyword>
<organism evidence="2 4">
    <name type="scientific">Lactobacillus gigeriorum DSM 23908 = CRBIP 24.85</name>
    <dbReference type="NCBI Taxonomy" id="1423751"/>
    <lineage>
        <taxon>Bacteria</taxon>
        <taxon>Bacillati</taxon>
        <taxon>Bacillota</taxon>
        <taxon>Bacilli</taxon>
        <taxon>Lactobacillales</taxon>
        <taxon>Lactobacillaceae</taxon>
        <taxon>Lactobacillus</taxon>
    </lineage>
</organism>
<protein>
    <submittedName>
        <fullName evidence="2">Conserved protein</fullName>
    </submittedName>
</protein>
<accession>I7KQA7</accession>
<dbReference type="OrthoDB" id="2317714at2"/>
<dbReference type="Proteomes" id="UP000051521">
    <property type="component" value="Unassembled WGS sequence"/>
</dbReference>
<feature type="transmembrane region" description="Helical" evidence="1">
    <location>
        <begin position="291"/>
        <end position="313"/>
    </location>
</feature>
<evidence type="ECO:0000313" key="5">
    <source>
        <dbReference type="Proteomes" id="UP000051521"/>
    </source>
</evidence>
<dbReference type="AlphaFoldDB" id="I7KQA7"/>
<name>I7KQA7_9LACO</name>
<sequence length="321" mass="37406">MNIRKVFLTLIIILSLIGSGTILSKIQSKEADQLLETYGLSNNTRYFDINSNRQIKDFLTYLDNRYEKATIQIHFDNKYEADQVLVWANNNIVTQPTENGRYFSIDDFAGQVPVVVLGPDSTANITEVQGNRYLKLDDRYYTVIGEFKNYHQIEQDSYYLTTGINQPTATGKLKDYRIIIDAPEHIIRHVAKHYHTQMYVPKFVTTHRNNRFSTIKEIVLIALMVLIGIVANILVAAIYWRQGKSTHLRDDLLRNWIMNRSIRYILFEVLLAVGVYILLSWRAFYSYPGHFAILSLFEFILFMVSYVLTYLYLSRKGIKRG</sequence>
<evidence type="ECO:0000256" key="1">
    <source>
        <dbReference type="SAM" id="Phobius"/>
    </source>
</evidence>
<dbReference type="EMBL" id="CAKC01000093">
    <property type="protein sequence ID" value="CCI87839.1"/>
    <property type="molecule type" value="Genomic_DNA"/>
</dbReference>
<feature type="transmembrane region" description="Helical" evidence="1">
    <location>
        <begin position="218"/>
        <end position="240"/>
    </location>
</feature>
<keyword evidence="1" id="KW-0472">Membrane</keyword>
<reference evidence="2 4" key="1">
    <citation type="submission" date="2012-06" db="EMBL/GenBank/DDBJ databases">
        <title>Draft genome sequence of Lactobacillus gigeriorum CRBIP 24.85T, isolated from chicken crop.</title>
        <authorList>
            <person name="Cousin S."/>
            <person name="Ma L."/>
            <person name="Creno S."/>
            <person name="Clermont D."/>
            <person name="Loux V."/>
            <person name="Bizet C."/>
            <person name="Bouchier C."/>
        </authorList>
    </citation>
    <scope>NUCLEOTIDE SEQUENCE [LARGE SCALE GENOMIC DNA]</scope>
    <source>
        <strain evidence="4">CRBIP 24.85T</strain>
        <strain evidence="2">Type strain: CRBIP 24.85</strain>
    </source>
</reference>
<evidence type="ECO:0000313" key="3">
    <source>
        <dbReference type="EMBL" id="KRN14564.1"/>
    </source>
</evidence>
<keyword evidence="1" id="KW-1133">Transmembrane helix</keyword>
<gene>
    <name evidence="2" type="ORF">BN52_00725</name>
    <name evidence="3" type="ORF">FC38_GL000647</name>
</gene>
<comment type="caution">
    <text evidence="2">The sequence shown here is derived from an EMBL/GenBank/DDBJ whole genome shotgun (WGS) entry which is preliminary data.</text>
</comment>
<proteinExistence type="predicted"/>
<reference evidence="3 5" key="2">
    <citation type="journal article" date="2015" name="Genome Announc.">
        <title>Expanding the biotechnology potential of lactobacilli through comparative genomics of 213 strains and associated genera.</title>
        <authorList>
            <person name="Sun Z."/>
            <person name="Harris H.M."/>
            <person name="McCann A."/>
            <person name="Guo C."/>
            <person name="Argimon S."/>
            <person name="Zhang W."/>
            <person name="Yang X."/>
            <person name="Jeffery I.B."/>
            <person name="Cooney J.C."/>
            <person name="Kagawa T.F."/>
            <person name="Liu W."/>
            <person name="Song Y."/>
            <person name="Salvetti E."/>
            <person name="Wrobel A."/>
            <person name="Rasinkangas P."/>
            <person name="Parkhill J."/>
            <person name="Rea M.C."/>
            <person name="O'Sullivan O."/>
            <person name="Ritari J."/>
            <person name="Douillard F.P."/>
            <person name="Paul Ross R."/>
            <person name="Yang R."/>
            <person name="Briner A.E."/>
            <person name="Felis G.E."/>
            <person name="de Vos W.M."/>
            <person name="Barrangou R."/>
            <person name="Klaenhammer T.R."/>
            <person name="Caufield P.W."/>
            <person name="Cui Y."/>
            <person name="Zhang H."/>
            <person name="O'Toole P.W."/>
        </authorList>
    </citation>
    <scope>NUCLEOTIDE SEQUENCE [LARGE SCALE GENOMIC DNA]</scope>
    <source>
        <strain evidence="3 5">DSM 23908</strain>
    </source>
</reference>